<accession>A0A0G2H8B5</accession>
<gene>
    <name evidence="8" type="ORF">UCDDA912_g08568</name>
</gene>
<dbReference type="InterPro" id="IPR020846">
    <property type="entry name" value="MFS_dom"/>
</dbReference>
<feature type="transmembrane region" description="Helical" evidence="6">
    <location>
        <begin position="246"/>
        <end position="266"/>
    </location>
</feature>
<evidence type="ECO:0000256" key="1">
    <source>
        <dbReference type="ARBA" id="ARBA00004141"/>
    </source>
</evidence>
<feature type="transmembrane region" description="Helical" evidence="6">
    <location>
        <begin position="358"/>
        <end position="379"/>
    </location>
</feature>
<dbReference type="Gene3D" id="1.20.1250.20">
    <property type="entry name" value="MFS general substrate transporter like domains"/>
    <property type="match status" value="1"/>
</dbReference>
<keyword evidence="9" id="KW-1185">Reference proteome</keyword>
<dbReference type="Proteomes" id="UP000034680">
    <property type="component" value="Unassembled WGS sequence"/>
</dbReference>
<dbReference type="EMBL" id="LCUC01000386">
    <property type="protein sequence ID" value="KKY31473.1"/>
    <property type="molecule type" value="Genomic_DNA"/>
</dbReference>
<dbReference type="PANTHER" id="PTHR23502">
    <property type="entry name" value="MAJOR FACILITATOR SUPERFAMILY"/>
    <property type="match status" value="1"/>
</dbReference>
<feature type="region of interest" description="Disordered" evidence="5">
    <location>
        <begin position="1"/>
        <end position="33"/>
    </location>
</feature>
<comment type="caution">
    <text evidence="8">The sequence shown here is derived from an EMBL/GenBank/DDBJ whole genome shotgun (WGS) entry which is preliminary data.</text>
</comment>
<dbReference type="GO" id="GO:0022857">
    <property type="term" value="F:transmembrane transporter activity"/>
    <property type="evidence" value="ECO:0007669"/>
    <property type="project" value="InterPro"/>
</dbReference>
<dbReference type="OrthoDB" id="2533084at2759"/>
<comment type="subcellular location">
    <subcellularLocation>
        <location evidence="1">Membrane</location>
        <topology evidence="1">Multi-pass membrane protein</topology>
    </subcellularLocation>
</comment>
<dbReference type="InterPro" id="IPR036259">
    <property type="entry name" value="MFS_trans_sf"/>
</dbReference>
<feature type="transmembrane region" description="Helical" evidence="6">
    <location>
        <begin position="320"/>
        <end position="346"/>
    </location>
</feature>
<evidence type="ECO:0000259" key="7">
    <source>
        <dbReference type="PROSITE" id="PS50850"/>
    </source>
</evidence>
<feature type="transmembrane region" description="Helical" evidence="6">
    <location>
        <begin position="217"/>
        <end position="240"/>
    </location>
</feature>
<evidence type="ECO:0000313" key="9">
    <source>
        <dbReference type="Proteomes" id="UP000034680"/>
    </source>
</evidence>
<keyword evidence="3 6" id="KW-1133">Transmembrane helix</keyword>
<dbReference type="InterPro" id="IPR011701">
    <property type="entry name" value="MFS"/>
</dbReference>
<evidence type="ECO:0000313" key="8">
    <source>
        <dbReference type="EMBL" id="KKY31473.1"/>
    </source>
</evidence>
<dbReference type="PROSITE" id="PS50850">
    <property type="entry name" value="MFS"/>
    <property type="match status" value="1"/>
</dbReference>
<feature type="transmembrane region" description="Helical" evidence="6">
    <location>
        <begin position="400"/>
        <end position="421"/>
    </location>
</feature>
<feature type="transmembrane region" description="Helical" evidence="6">
    <location>
        <begin position="135"/>
        <end position="153"/>
    </location>
</feature>
<keyword evidence="4 6" id="KW-0472">Membrane</keyword>
<organism evidence="8 9">
    <name type="scientific">Diaporthe ampelina</name>
    <dbReference type="NCBI Taxonomy" id="1214573"/>
    <lineage>
        <taxon>Eukaryota</taxon>
        <taxon>Fungi</taxon>
        <taxon>Dikarya</taxon>
        <taxon>Ascomycota</taxon>
        <taxon>Pezizomycotina</taxon>
        <taxon>Sordariomycetes</taxon>
        <taxon>Sordariomycetidae</taxon>
        <taxon>Diaporthales</taxon>
        <taxon>Diaporthaceae</taxon>
        <taxon>Diaporthe</taxon>
    </lineage>
</organism>
<evidence type="ECO:0000256" key="4">
    <source>
        <dbReference type="ARBA" id="ARBA00023136"/>
    </source>
</evidence>
<reference evidence="8 9" key="1">
    <citation type="submission" date="2015-05" db="EMBL/GenBank/DDBJ databases">
        <title>Distinctive expansion of gene families associated with plant cell wall degradation and secondary metabolism in the genomes of grapevine trunk pathogens.</title>
        <authorList>
            <person name="Lawrence D.P."/>
            <person name="Travadon R."/>
            <person name="Rolshausen P.E."/>
            <person name="Baumgartner K."/>
        </authorList>
    </citation>
    <scope>NUCLEOTIDE SEQUENCE [LARGE SCALE GENOMIC DNA]</scope>
    <source>
        <strain evidence="8">DA912</strain>
    </source>
</reference>
<protein>
    <submittedName>
        <fullName evidence="8">Putative mfs transporter</fullName>
    </submittedName>
</protein>
<evidence type="ECO:0000256" key="3">
    <source>
        <dbReference type="ARBA" id="ARBA00022989"/>
    </source>
</evidence>
<feature type="transmembrane region" description="Helical" evidence="6">
    <location>
        <begin position="495"/>
        <end position="515"/>
    </location>
</feature>
<dbReference type="AlphaFoldDB" id="A0A0G2H8B5"/>
<dbReference type="PANTHER" id="PTHR23502:SF187">
    <property type="entry name" value="TRANSPORTER, PUTATIVE (AFU_ORTHOLOGUE AFUA_2G17840)-RELATED"/>
    <property type="match status" value="1"/>
</dbReference>
<feature type="transmembrane region" description="Helical" evidence="6">
    <location>
        <begin position="160"/>
        <end position="179"/>
    </location>
</feature>
<evidence type="ECO:0000256" key="5">
    <source>
        <dbReference type="SAM" id="MobiDB-lite"/>
    </source>
</evidence>
<name>A0A0G2H8B5_9PEZI</name>
<proteinExistence type="predicted"/>
<dbReference type="Pfam" id="PF07690">
    <property type="entry name" value="MFS_1"/>
    <property type="match status" value="1"/>
</dbReference>
<evidence type="ECO:0000256" key="2">
    <source>
        <dbReference type="ARBA" id="ARBA00022692"/>
    </source>
</evidence>
<sequence length="531" mass="58854">MAANEKASPTTPEPEDDSGPTSTHLAKRVITKDELHEYRENDGYVLDAENSDGGHSETGVKLAADGHTRLIPQPSDDPKDPLNWSWRKKHTILFIVAAAAFLPDYGSATGSVTLIPQAAKWNMTPDEVNHSQAGNVFMLGAGGIFAVILSAYFGRLPVAFYFLVVAFATAAWCAGAVTFESFMGARILNGFFSTVTQGGGMMFIQDMFFFHERARKINIWASFFVMSPYMGPLLAAFMTAFKPWPIPFWVYTAETGAVLLLTIFLLDETYYDRRIPAAEQPDLGSQFSRLVGISQFRSRRLRNSFPQACMRVVKVVLKPTVLLTTVYYLLTFAWVVGINTTLSIFLTPLYNFGPLQIGYFYFTPVVAVLLGEMSGHFLHDFVARNYIKTHKGHFEPEVRLRAIFFSLPLMIVGLVLVGQALENAWHFMALSVSWGLYVYGIMITTVAVSSYCLDSYPEASGEVSAHLNNARTLGGFIVSYFQVQWAEKQGTKVSFGIQAAVVAAAFGIILFLMVVGKRLRIWAGPLRFATA</sequence>
<dbReference type="STRING" id="1214573.A0A0G2H8B5"/>
<feature type="transmembrane region" description="Helical" evidence="6">
    <location>
        <begin position="427"/>
        <end position="453"/>
    </location>
</feature>
<feature type="domain" description="Major facilitator superfamily (MFS) profile" evidence="7">
    <location>
        <begin position="92"/>
        <end position="517"/>
    </location>
</feature>
<feature type="transmembrane region" description="Helical" evidence="6">
    <location>
        <begin position="92"/>
        <end position="115"/>
    </location>
</feature>
<reference evidence="8 9" key="2">
    <citation type="submission" date="2015-05" db="EMBL/GenBank/DDBJ databases">
        <authorList>
            <person name="Morales-Cruz A."/>
            <person name="Amrine K.C."/>
            <person name="Cantu D."/>
        </authorList>
    </citation>
    <scope>NUCLEOTIDE SEQUENCE [LARGE SCALE GENOMIC DNA]</scope>
    <source>
        <strain evidence="8">DA912</strain>
    </source>
</reference>
<keyword evidence="2 6" id="KW-0812">Transmembrane</keyword>
<dbReference type="GO" id="GO:0005886">
    <property type="term" value="C:plasma membrane"/>
    <property type="evidence" value="ECO:0007669"/>
    <property type="project" value="TreeGrafter"/>
</dbReference>
<feature type="transmembrane region" description="Helical" evidence="6">
    <location>
        <begin position="191"/>
        <end position="210"/>
    </location>
</feature>
<dbReference type="SUPFAM" id="SSF103473">
    <property type="entry name" value="MFS general substrate transporter"/>
    <property type="match status" value="1"/>
</dbReference>
<evidence type="ECO:0000256" key="6">
    <source>
        <dbReference type="SAM" id="Phobius"/>
    </source>
</evidence>